<comment type="similarity">
    <text evidence="3">Belongs to the FMN-dependent alpha-hydroxy acid dehydrogenase family.</text>
</comment>
<evidence type="ECO:0000256" key="5">
    <source>
        <dbReference type="ARBA" id="ARBA00048754"/>
    </source>
</evidence>
<sequence>MEYAIPRPLRLPVSPEEWQLRARACLAPGTYDYLAGAAGSEDAKIRDEEAFRQWRIVPRFLQDVAKRDLSVKVLGVTFPAPVLLAPIGRQALFHPEAEAASARAAASLGVPFILGTESSRSIEEVAAVMGDAVRWFQLYPPKSFEVAESFIRRAEASGYSAIVITVDRPLEGWQEPDLRNAYFPIMFPHAVTNFITDPVFMAGIPKRYYADHSYILNEVFRIFYNPAFTWRGLSRLRNITRLPILLKGILHPVDAEQALAAGADGIVVSNHSGRQLDGTISALEALPSVCERIRGRIPVLMDSGIRRGADVMKALALGASAVLVGRLYVYALSVAGEVGVTRVVSDLIAELDISMANAGICSVSGLNSSLLVRST</sequence>
<reference evidence="7 8" key="1">
    <citation type="submission" date="2014-12" db="EMBL/GenBank/DDBJ databases">
        <title>Draft genome sequence of Paenibacillus kamchatkensis strain B-2647.</title>
        <authorList>
            <person name="Karlyshev A.V."/>
            <person name="Kudryashova E.B."/>
        </authorList>
    </citation>
    <scope>NUCLEOTIDE SEQUENCE [LARGE SCALE GENOMIC DNA]</scope>
    <source>
        <strain evidence="7 8">VKM B-2647</strain>
    </source>
</reference>
<evidence type="ECO:0000256" key="4">
    <source>
        <dbReference type="ARBA" id="ARBA00029513"/>
    </source>
</evidence>
<comment type="catalytic activity">
    <reaction evidence="5">
        <text>(S)-lactate + O2 = pyruvate + H2O2</text>
        <dbReference type="Rhea" id="RHEA:55868"/>
        <dbReference type="ChEBI" id="CHEBI:15361"/>
        <dbReference type="ChEBI" id="CHEBI:15379"/>
        <dbReference type="ChEBI" id="CHEBI:16240"/>
        <dbReference type="ChEBI" id="CHEBI:16651"/>
    </reaction>
    <physiologicalReaction direction="left-to-right" evidence="5">
        <dbReference type="Rhea" id="RHEA:55869"/>
    </physiologicalReaction>
</comment>
<dbReference type="InterPro" id="IPR013785">
    <property type="entry name" value="Aldolase_TIM"/>
</dbReference>
<comment type="caution">
    <text evidence="7">The sequence shown here is derived from an EMBL/GenBank/DDBJ whole genome shotgun (WGS) entry which is preliminary data.</text>
</comment>
<feature type="domain" description="FMN hydroxy acid dehydrogenase" evidence="6">
    <location>
        <begin position="7"/>
        <end position="375"/>
    </location>
</feature>
<dbReference type="Gene3D" id="3.20.20.70">
    <property type="entry name" value="Aldolase class I"/>
    <property type="match status" value="1"/>
</dbReference>
<evidence type="ECO:0000256" key="2">
    <source>
        <dbReference type="ARBA" id="ARBA00023002"/>
    </source>
</evidence>
<keyword evidence="2" id="KW-0560">Oxidoreductase</keyword>
<evidence type="ECO:0000313" key="8">
    <source>
        <dbReference type="Proteomes" id="UP000031967"/>
    </source>
</evidence>
<dbReference type="InterPro" id="IPR012133">
    <property type="entry name" value="Alpha-hydoxy_acid_DH_FMN"/>
</dbReference>
<evidence type="ECO:0000256" key="3">
    <source>
        <dbReference type="ARBA" id="ARBA00024042"/>
    </source>
</evidence>
<dbReference type="PROSITE" id="PS51349">
    <property type="entry name" value="FMN_HYDROXY_ACID_DH_2"/>
    <property type="match status" value="1"/>
</dbReference>
<protein>
    <recommendedName>
        <fullName evidence="4">L-lactate oxidase</fullName>
    </recommendedName>
</protein>
<proteinExistence type="inferred from homology"/>
<dbReference type="PANTHER" id="PTHR10578">
    <property type="entry name" value="S -2-HYDROXY-ACID OXIDASE-RELATED"/>
    <property type="match status" value="1"/>
</dbReference>
<name>A0ABR5AJ20_9BACL</name>
<comment type="cofactor">
    <cofactor evidence="1">
        <name>FMN</name>
        <dbReference type="ChEBI" id="CHEBI:58210"/>
    </cofactor>
</comment>
<accession>A0ABR5AJ20</accession>
<dbReference type="Proteomes" id="UP000031967">
    <property type="component" value="Unassembled WGS sequence"/>
</dbReference>
<evidence type="ECO:0000259" key="6">
    <source>
        <dbReference type="PROSITE" id="PS51349"/>
    </source>
</evidence>
<organism evidence="7 8">
    <name type="scientific">Gordoniibacillus kamchatkensis</name>
    <dbReference type="NCBI Taxonomy" id="1590651"/>
    <lineage>
        <taxon>Bacteria</taxon>
        <taxon>Bacillati</taxon>
        <taxon>Bacillota</taxon>
        <taxon>Bacilli</taxon>
        <taxon>Bacillales</taxon>
        <taxon>Paenibacillaceae</taxon>
        <taxon>Gordoniibacillus</taxon>
    </lineage>
</organism>
<dbReference type="InterPro" id="IPR037396">
    <property type="entry name" value="FMN_HAD"/>
</dbReference>
<gene>
    <name evidence="7" type="ORF">SD70_10365</name>
</gene>
<dbReference type="EMBL" id="JXAK01000014">
    <property type="protein sequence ID" value="KIL41014.1"/>
    <property type="molecule type" value="Genomic_DNA"/>
</dbReference>
<evidence type="ECO:0000256" key="1">
    <source>
        <dbReference type="ARBA" id="ARBA00001917"/>
    </source>
</evidence>
<dbReference type="PIRSF" id="PIRSF000138">
    <property type="entry name" value="Al-hdrx_acd_dh"/>
    <property type="match status" value="1"/>
</dbReference>
<keyword evidence="8" id="KW-1185">Reference proteome</keyword>
<dbReference type="SUPFAM" id="SSF51395">
    <property type="entry name" value="FMN-linked oxidoreductases"/>
    <property type="match status" value="1"/>
</dbReference>
<dbReference type="PANTHER" id="PTHR10578:SF143">
    <property type="entry name" value="FMN-DEPENDENT ALPHA-HYDROXY ACID DEHYDROGENASE PB1A11.03"/>
    <property type="match status" value="1"/>
</dbReference>
<dbReference type="InterPro" id="IPR000262">
    <property type="entry name" value="FMN-dep_DH"/>
</dbReference>
<evidence type="ECO:0000313" key="7">
    <source>
        <dbReference type="EMBL" id="KIL41014.1"/>
    </source>
</evidence>
<dbReference type="Pfam" id="PF01070">
    <property type="entry name" value="FMN_dh"/>
    <property type="match status" value="1"/>
</dbReference>